<protein>
    <recommendedName>
        <fullName evidence="7">Methylated-DNA-[protein]-cysteine S-methyltransferase DNA binding domain-containing protein</fullName>
    </recommendedName>
</protein>
<evidence type="ECO:0000313" key="8">
    <source>
        <dbReference type="EMBL" id="PKK90249.1"/>
    </source>
</evidence>
<dbReference type="EMBL" id="PGXC01000007">
    <property type="protein sequence ID" value="PKK90249.1"/>
    <property type="molecule type" value="Genomic_DNA"/>
</dbReference>
<evidence type="ECO:0000313" key="9">
    <source>
        <dbReference type="Proteomes" id="UP000233256"/>
    </source>
</evidence>
<evidence type="ECO:0000259" key="7">
    <source>
        <dbReference type="Pfam" id="PF01035"/>
    </source>
</evidence>
<evidence type="ECO:0000256" key="3">
    <source>
        <dbReference type="ARBA" id="ARBA00022679"/>
    </source>
</evidence>
<dbReference type="SUPFAM" id="SSF46767">
    <property type="entry name" value="Methylated DNA-protein cysteine methyltransferase, C-terminal domain"/>
    <property type="match status" value="1"/>
</dbReference>
<accession>A0A2N1PPI6</accession>
<dbReference type="InterPro" id="IPR001497">
    <property type="entry name" value="MethylDNA_cys_MeTrfase_AS"/>
</dbReference>
<feature type="domain" description="Methylated-DNA-[protein]-cysteine S-methyltransferase DNA binding" evidence="7">
    <location>
        <begin position="35"/>
        <end position="117"/>
    </location>
</feature>
<comment type="catalytic activity">
    <reaction evidence="6">
        <text>a 6-O-methyl-2'-deoxyguanosine in DNA + L-cysteinyl-[protein] = S-methyl-L-cysteinyl-[protein] + a 2'-deoxyguanosine in DNA</text>
        <dbReference type="Rhea" id="RHEA:24000"/>
        <dbReference type="Rhea" id="RHEA-COMP:10131"/>
        <dbReference type="Rhea" id="RHEA-COMP:10132"/>
        <dbReference type="Rhea" id="RHEA-COMP:11367"/>
        <dbReference type="Rhea" id="RHEA-COMP:11368"/>
        <dbReference type="ChEBI" id="CHEBI:29950"/>
        <dbReference type="ChEBI" id="CHEBI:82612"/>
        <dbReference type="ChEBI" id="CHEBI:85445"/>
        <dbReference type="ChEBI" id="CHEBI:85448"/>
        <dbReference type="EC" id="2.1.1.63"/>
    </reaction>
</comment>
<reference evidence="8 9" key="1">
    <citation type="journal article" date="2017" name="ISME J.">
        <title>Potential for microbial H2 and metal transformations associated with novel bacteria and archaea in deep terrestrial subsurface sediments.</title>
        <authorList>
            <person name="Hernsdorf A.W."/>
            <person name="Amano Y."/>
            <person name="Miyakawa K."/>
            <person name="Ise K."/>
            <person name="Suzuki Y."/>
            <person name="Anantharaman K."/>
            <person name="Probst A."/>
            <person name="Burstein D."/>
            <person name="Thomas B.C."/>
            <person name="Banfield J.F."/>
        </authorList>
    </citation>
    <scope>NUCLEOTIDE SEQUENCE [LARGE SCALE GENOMIC DNA]</scope>
    <source>
        <strain evidence="8">HGW-Wallbacteria-1</strain>
    </source>
</reference>
<evidence type="ECO:0000256" key="2">
    <source>
        <dbReference type="ARBA" id="ARBA00022603"/>
    </source>
</evidence>
<keyword evidence="2" id="KW-0489">Methyltransferase</keyword>
<sequence length="182" mass="19177">MKLPGELDELRVLVELSVASGTILPGLCAIVTASPFRAAILALVSLIPQGKCASYGQIASALQRFGAARAVGYAMRTNPIAPFVPCHRVVGGSGEMTGYQGKSGIPRKIAYLAGEGVPLIQTGSSGTGVSREAFISADELHGYARLSGALDIADISSIGQHESDGHANRFFLHSRWRRRIDS</sequence>
<dbReference type="PANTHER" id="PTHR10815:SF13">
    <property type="entry name" value="METHYLATED-DNA--PROTEIN-CYSTEINE METHYLTRANSFERASE"/>
    <property type="match status" value="1"/>
</dbReference>
<evidence type="ECO:0000256" key="6">
    <source>
        <dbReference type="ARBA" id="ARBA00049348"/>
    </source>
</evidence>
<dbReference type="AlphaFoldDB" id="A0A2N1PPI6"/>
<evidence type="ECO:0000256" key="5">
    <source>
        <dbReference type="ARBA" id="ARBA00023204"/>
    </source>
</evidence>
<keyword evidence="5" id="KW-0234">DNA repair</keyword>
<comment type="catalytic activity">
    <reaction evidence="1">
        <text>a 4-O-methyl-thymidine in DNA + L-cysteinyl-[protein] = a thymidine in DNA + S-methyl-L-cysteinyl-[protein]</text>
        <dbReference type="Rhea" id="RHEA:53428"/>
        <dbReference type="Rhea" id="RHEA-COMP:10131"/>
        <dbReference type="Rhea" id="RHEA-COMP:10132"/>
        <dbReference type="Rhea" id="RHEA-COMP:13555"/>
        <dbReference type="Rhea" id="RHEA-COMP:13556"/>
        <dbReference type="ChEBI" id="CHEBI:29950"/>
        <dbReference type="ChEBI" id="CHEBI:82612"/>
        <dbReference type="ChEBI" id="CHEBI:137386"/>
        <dbReference type="ChEBI" id="CHEBI:137387"/>
        <dbReference type="EC" id="2.1.1.63"/>
    </reaction>
</comment>
<dbReference type="InterPro" id="IPR014048">
    <property type="entry name" value="MethylDNA_cys_MeTrfase_DNA-bd"/>
</dbReference>
<name>A0A2N1PPI6_9BACT</name>
<gene>
    <name evidence="8" type="ORF">CVV64_10880</name>
</gene>
<dbReference type="GO" id="GO:0003908">
    <property type="term" value="F:methylated-DNA-[protein]-cysteine S-methyltransferase activity"/>
    <property type="evidence" value="ECO:0007669"/>
    <property type="project" value="UniProtKB-EC"/>
</dbReference>
<dbReference type="InterPro" id="IPR036388">
    <property type="entry name" value="WH-like_DNA-bd_sf"/>
</dbReference>
<dbReference type="NCBIfam" id="TIGR00589">
    <property type="entry name" value="ogt"/>
    <property type="match status" value="1"/>
</dbReference>
<proteinExistence type="predicted"/>
<organism evidence="8 9">
    <name type="scientific">Candidatus Wallbacteria bacterium HGW-Wallbacteria-1</name>
    <dbReference type="NCBI Taxonomy" id="2013854"/>
    <lineage>
        <taxon>Bacteria</taxon>
        <taxon>Candidatus Walliibacteriota</taxon>
    </lineage>
</organism>
<comment type="caution">
    <text evidence="8">The sequence shown here is derived from an EMBL/GenBank/DDBJ whole genome shotgun (WGS) entry which is preliminary data.</text>
</comment>
<keyword evidence="4" id="KW-0227">DNA damage</keyword>
<dbReference type="PROSITE" id="PS00374">
    <property type="entry name" value="MGMT"/>
    <property type="match status" value="1"/>
</dbReference>
<dbReference type="PANTHER" id="PTHR10815">
    <property type="entry name" value="METHYLATED-DNA--PROTEIN-CYSTEINE METHYLTRANSFERASE"/>
    <property type="match status" value="1"/>
</dbReference>
<dbReference type="GO" id="GO:0032259">
    <property type="term" value="P:methylation"/>
    <property type="evidence" value="ECO:0007669"/>
    <property type="project" value="UniProtKB-KW"/>
</dbReference>
<dbReference type="Pfam" id="PF01035">
    <property type="entry name" value="DNA_binding_1"/>
    <property type="match status" value="1"/>
</dbReference>
<evidence type="ECO:0000256" key="1">
    <source>
        <dbReference type="ARBA" id="ARBA00001286"/>
    </source>
</evidence>
<evidence type="ECO:0000256" key="4">
    <source>
        <dbReference type="ARBA" id="ARBA00022763"/>
    </source>
</evidence>
<keyword evidence="3" id="KW-0808">Transferase</keyword>
<dbReference type="Gene3D" id="1.10.10.10">
    <property type="entry name" value="Winged helix-like DNA-binding domain superfamily/Winged helix DNA-binding domain"/>
    <property type="match status" value="1"/>
</dbReference>
<dbReference type="InterPro" id="IPR036217">
    <property type="entry name" value="MethylDNA_cys_MeTrfase_DNAb"/>
</dbReference>
<dbReference type="CDD" id="cd06445">
    <property type="entry name" value="ATase"/>
    <property type="match status" value="1"/>
</dbReference>
<dbReference type="GO" id="GO:0006281">
    <property type="term" value="P:DNA repair"/>
    <property type="evidence" value="ECO:0007669"/>
    <property type="project" value="UniProtKB-KW"/>
</dbReference>
<dbReference type="Proteomes" id="UP000233256">
    <property type="component" value="Unassembled WGS sequence"/>
</dbReference>